<dbReference type="EnsemblProtists" id="EOD10010">
    <property type="protein sequence ID" value="EOD10010"/>
    <property type="gene ID" value="EMIHUDRAFT_216145"/>
</dbReference>
<protein>
    <submittedName>
        <fullName evidence="2">Uncharacterized protein</fullName>
    </submittedName>
</protein>
<organism evidence="2 3">
    <name type="scientific">Emiliania huxleyi (strain CCMP1516)</name>
    <dbReference type="NCBI Taxonomy" id="280463"/>
    <lineage>
        <taxon>Eukaryota</taxon>
        <taxon>Haptista</taxon>
        <taxon>Haptophyta</taxon>
        <taxon>Prymnesiophyceae</taxon>
        <taxon>Isochrysidales</taxon>
        <taxon>Noelaerhabdaceae</taxon>
        <taxon>Emiliania</taxon>
    </lineage>
</organism>
<proteinExistence type="predicted"/>
<reference evidence="3" key="1">
    <citation type="journal article" date="2013" name="Nature">
        <title>Pan genome of the phytoplankton Emiliania underpins its global distribution.</title>
        <authorList>
            <person name="Read B.A."/>
            <person name="Kegel J."/>
            <person name="Klute M.J."/>
            <person name="Kuo A."/>
            <person name="Lefebvre S.C."/>
            <person name="Maumus F."/>
            <person name="Mayer C."/>
            <person name="Miller J."/>
            <person name="Monier A."/>
            <person name="Salamov A."/>
            <person name="Young J."/>
            <person name="Aguilar M."/>
            <person name="Claverie J.M."/>
            <person name="Frickenhaus S."/>
            <person name="Gonzalez K."/>
            <person name="Herman E.K."/>
            <person name="Lin Y.C."/>
            <person name="Napier J."/>
            <person name="Ogata H."/>
            <person name="Sarno A.F."/>
            <person name="Shmutz J."/>
            <person name="Schroeder D."/>
            <person name="de Vargas C."/>
            <person name="Verret F."/>
            <person name="von Dassow P."/>
            <person name="Valentin K."/>
            <person name="Van de Peer Y."/>
            <person name="Wheeler G."/>
            <person name="Dacks J.B."/>
            <person name="Delwiche C.F."/>
            <person name="Dyhrman S.T."/>
            <person name="Glockner G."/>
            <person name="John U."/>
            <person name="Richards T."/>
            <person name="Worden A.Z."/>
            <person name="Zhang X."/>
            <person name="Grigoriev I.V."/>
            <person name="Allen A.E."/>
            <person name="Bidle K."/>
            <person name="Borodovsky M."/>
            <person name="Bowler C."/>
            <person name="Brownlee C."/>
            <person name="Cock J.M."/>
            <person name="Elias M."/>
            <person name="Gladyshev V.N."/>
            <person name="Groth M."/>
            <person name="Guda C."/>
            <person name="Hadaegh A."/>
            <person name="Iglesias-Rodriguez M.D."/>
            <person name="Jenkins J."/>
            <person name="Jones B.M."/>
            <person name="Lawson T."/>
            <person name="Leese F."/>
            <person name="Lindquist E."/>
            <person name="Lobanov A."/>
            <person name="Lomsadze A."/>
            <person name="Malik S.B."/>
            <person name="Marsh M.E."/>
            <person name="Mackinder L."/>
            <person name="Mock T."/>
            <person name="Mueller-Roeber B."/>
            <person name="Pagarete A."/>
            <person name="Parker M."/>
            <person name="Probert I."/>
            <person name="Quesneville H."/>
            <person name="Raines C."/>
            <person name="Rensing S.A."/>
            <person name="Riano-Pachon D.M."/>
            <person name="Richier S."/>
            <person name="Rokitta S."/>
            <person name="Shiraiwa Y."/>
            <person name="Soanes D.M."/>
            <person name="van der Giezen M."/>
            <person name="Wahlund T.M."/>
            <person name="Williams B."/>
            <person name="Wilson W."/>
            <person name="Wolfe G."/>
            <person name="Wurch L.L."/>
        </authorList>
    </citation>
    <scope>NUCLEOTIDE SEQUENCE</scope>
</reference>
<evidence type="ECO:0000256" key="1">
    <source>
        <dbReference type="SAM" id="MobiDB-lite"/>
    </source>
</evidence>
<accession>A0A0D3IFH5</accession>
<dbReference type="Proteomes" id="UP000013827">
    <property type="component" value="Unassembled WGS sequence"/>
</dbReference>
<dbReference type="GeneID" id="17270887"/>
<feature type="region of interest" description="Disordered" evidence="1">
    <location>
        <begin position="1"/>
        <end position="23"/>
    </location>
</feature>
<dbReference type="KEGG" id="ehx:EMIHUDRAFT_237829"/>
<dbReference type="KEGG" id="ehx:EMIHUDRAFT_216145"/>
<dbReference type="PaxDb" id="2903-EOD10010"/>
<dbReference type="RefSeq" id="XP_005777733.1">
    <property type="nucleotide sequence ID" value="XM_005777676.1"/>
</dbReference>
<feature type="compositionally biased region" description="Acidic residues" evidence="1">
    <location>
        <begin position="437"/>
        <end position="447"/>
    </location>
</feature>
<name>A0A0D3IFH5_EMIH1</name>
<dbReference type="GeneID" id="17256130"/>
<dbReference type="RefSeq" id="XP_005762439.1">
    <property type="nucleotide sequence ID" value="XM_005762382.1"/>
</dbReference>
<evidence type="ECO:0000313" key="3">
    <source>
        <dbReference type="Proteomes" id="UP000013827"/>
    </source>
</evidence>
<dbReference type="EnsemblProtists" id="EOD25304">
    <property type="protein sequence ID" value="EOD25304"/>
    <property type="gene ID" value="EMIHUDRAFT_237829"/>
</dbReference>
<reference evidence="2" key="2">
    <citation type="submission" date="2024-10" db="UniProtKB">
        <authorList>
            <consortium name="EnsemblProtists"/>
        </authorList>
    </citation>
    <scope>IDENTIFICATION</scope>
</reference>
<dbReference type="AlphaFoldDB" id="A0A0D3IFH5"/>
<feature type="region of interest" description="Disordered" evidence="1">
    <location>
        <begin position="74"/>
        <end position="128"/>
    </location>
</feature>
<keyword evidence="3" id="KW-1185">Reference proteome</keyword>
<sequence length="447" mass="48964">MPLRSEWPPGSDPPSPAGTSEIPWWKQRVLSPGAPSIAVVEREVEVASLRDELRSARRHLEAAARREAMLRQALQQAHQDEPANPGLGGNAPLPSLESRSRPSSEPRSVPLSKGFGTLGEPAPAPPRHQAQGEAIEAMWLGLRDEAVRPLLPSVVKEAIRAEVARRVPLRRRRSSIGGATGQEGLVLELARAVTADVLAEEGRAAVLAALRAVAHDYTAQMRAERVFASLLTEVMREELEGARYRSSAASPRDREATVTLPRYVWTNDTPPLLADVLRGGPAGLIYKWRSETLSQCTLELLLEPHIELVARAALREVRGAHARRREAEERELVTERAVATVIEPLILERFTQLVATRAEPLILQRHAAQWLDELCADALFEHALAQAGRHAELEASPVLAQTHRELAQEAMLDEMIEQVLSIVPSGLHPGAVPLSPEETDEDENGEG</sequence>
<dbReference type="HOGENOM" id="CLU_613142_0_0_1"/>
<feature type="region of interest" description="Disordered" evidence="1">
    <location>
        <begin position="427"/>
        <end position="447"/>
    </location>
</feature>
<evidence type="ECO:0000313" key="2">
    <source>
        <dbReference type="EnsemblProtists" id="EOD10010"/>
    </source>
</evidence>